<evidence type="ECO:0000256" key="2">
    <source>
        <dbReference type="ARBA" id="ARBA00051150"/>
    </source>
</evidence>
<dbReference type="PANTHER" id="PTHR42905:SF5">
    <property type="entry name" value="CARBOXYVINYL-CARBOXYPHOSPHONATE PHOSPHORYLMUTASE, CHLOROPLASTIC"/>
    <property type="match status" value="1"/>
</dbReference>
<dbReference type="EMBL" id="LROS01000077">
    <property type="protein sequence ID" value="OBR89800.1"/>
    <property type="molecule type" value="Genomic_DNA"/>
</dbReference>
<organism evidence="5 6">
    <name type="scientific">Clostridium ragsdalei P11</name>
    <dbReference type="NCBI Taxonomy" id="1353534"/>
    <lineage>
        <taxon>Bacteria</taxon>
        <taxon>Bacillati</taxon>
        <taxon>Bacillota</taxon>
        <taxon>Clostridia</taxon>
        <taxon>Eubacteriales</taxon>
        <taxon>Clostridiaceae</taxon>
        <taxon>Clostridium</taxon>
    </lineage>
</organism>
<dbReference type="InterPro" id="IPR040442">
    <property type="entry name" value="Pyrv_kinase-like_dom_sf"/>
</dbReference>
<evidence type="ECO:0000313" key="5">
    <source>
        <dbReference type="EMBL" id="OBR89800.1"/>
    </source>
</evidence>
<dbReference type="SUPFAM" id="SSF51621">
    <property type="entry name" value="Phosphoenolpyruvate/pyruvate domain"/>
    <property type="match status" value="1"/>
</dbReference>
<protein>
    <recommendedName>
        <fullName evidence="4">2-methylisocitrate lyase</fullName>
    </recommendedName>
</protein>
<dbReference type="PANTHER" id="PTHR42905">
    <property type="entry name" value="PHOSPHOENOLPYRUVATE CARBOXYLASE"/>
    <property type="match status" value="1"/>
</dbReference>
<proteinExistence type="inferred from homology"/>
<dbReference type="InterPro" id="IPR039556">
    <property type="entry name" value="ICL/PEPM"/>
</dbReference>
<evidence type="ECO:0000256" key="4">
    <source>
        <dbReference type="ARBA" id="ARBA00073849"/>
    </source>
</evidence>
<dbReference type="AlphaFoldDB" id="A0A1A6AIA0"/>
<dbReference type="Pfam" id="PF13714">
    <property type="entry name" value="PEP_mutase"/>
    <property type="match status" value="1"/>
</dbReference>
<dbReference type="InterPro" id="IPR015813">
    <property type="entry name" value="Pyrv/PenolPyrv_kinase-like_dom"/>
</dbReference>
<evidence type="ECO:0000256" key="3">
    <source>
        <dbReference type="ARBA" id="ARBA00058526"/>
    </source>
</evidence>
<reference evidence="5 6" key="1">
    <citation type="journal article" date="2012" name="Front. Microbiol.">
        <title>Draft Genome Sequence of the Virulent Strain 01-B526 of the Fish Pathogen Aeromonas salmonicida.</title>
        <authorList>
            <person name="Charette S.J."/>
            <person name="Brochu F."/>
            <person name="Boyle B."/>
            <person name="Filion G."/>
            <person name="Tanaka K.H."/>
            <person name="Derome N."/>
        </authorList>
    </citation>
    <scope>NUCLEOTIDE SEQUENCE [LARGE SCALE GENOMIC DNA]</scope>
    <source>
        <strain evidence="5 6">P11</strain>
    </source>
</reference>
<dbReference type="FunFam" id="3.20.20.60:FF:000009">
    <property type="entry name" value="2-methylisocitrate lyase"/>
    <property type="match status" value="1"/>
</dbReference>
<comment type="similarity">
    <text evidence="1">Belongs to the isocitrate lyase/PEP mutase superfamily. Methylisocitrate lyase family.</text>
</comment>
<comment type="catalytic activity">
    <reaction evidence="2">
        <text>3-hydroxybutane-1,2,3-tricarboxylate = pyruvate + succinate</text>
        <dbReference type="Rhea" id="RHEA:57504"/>
        <dbReference type="ChEBI" id="CHEBI:15361"/>
        <dbReference type="ChEBI" id="CHEBI:30031"/>
        <dbReference type="ChEBI" id="CHEBI:141790"/>
    </reaction>
</comment>
<dbReference type="PROSITE" id="PS00161">
    <property type="entry name" value="ISOCITRATE_LYASE"/>
    <property type="match status" value="1"/>
</dbReference>
<dbReference type="Gene3D" id="3.20.20.60">
    <property type="entry name" value="Phosphoenolpyruvate-binding domains"/>
    <property type="match status" value="1"/>
</dbReference>
<dbReference type="RefSeq" id="WP_154105031.1">
    <property type="nucleotide sequence ID" value="NZ_LROS01000077.1"/>
</dbReference>
<name>A0A1A6AIA0_9CLOT</name>
<dbReference type="CDD" id="cd00377">
    <property type="entry name" value="ICL_PEPM"/>
    <property type="match status" value="1"/>
</dbReference>
<dbReference type="PATRIC" id="fig|1353534.3.peg.3845"/>
<dbReference type="Proteomes" id="UP000093954">
    <property type="component" value="Unassembled WGS sequence"/>
</dbReference>
<evidence type="ECO:0000313" key="6">
    <source>
        <dbReference type="Proteomes" id="UP000093954"/>
    </source>
</evidence>
<keyword evidence="5" id="KW-0456">Lyase</keyword>
<keyword evidence="6" id="KW-1185">Reference proteome</keyword>
<accession>A0A1A6AIA0</accession>
<sequence>MKNMPKQLRERLKEKEILVAPGAYDPLTAKIIEREGFEAVYMTGYGTSASILGRPDVGLLTMSEMVRRAANIVERINIPLIADADTGYGNAVNVMRTVREYEKAGVSCIQLEDQVAPKKCGHMLGREIISQNEMVGKIKAACDARQNPDLMIMARTDARTNFGLEEAIKRGKAYEEAGADILFIESVESEDEMKTVTSSFNVPVLANMLEHGRSPLLSASQLEKIGYDLTIFCVSSTYVIAKAVTDLMRHLKKTGTTSDYFDKMITFEEFNRLIGLPEIREIEEKYSTGRSAVFPKGN</sequence>
<dbReference type="GO" id="GO:0046421">
    <property type="term" value="F:methylisocitrate lyase activity"/>
    <property type="evidence" value="ECO:0007669"/>
    <property type="project" value="UniProtKB-ARBA"/>
</dbReference>
<evidence type="ECO:0000256" key="1">
    <source>
        <dbReference type="ARBA" id="ARBA00009282"/>
    </source>
</evidence>
<comment type="function">
    <text evidence="3">Involved in the methylcitric acid cycle. Catalyzes the cleavage of 2-methylisocitrate to yield pyruvate and succinate.</text>
</comment>
<dbReference type="InterPro" id="IPR018523">
    <property type="entry name" value="Isocitrate_lyase_ph_CS"/>
</dbReference>
<gene>
    <name evidence="5" type="primary">dml</name>
    <name evidence="5" type="ORF">CLRAG_37770</name>
</gene>
<comment type="caution">
    <text evidence="5">The sequence shown here is derived from an EMBL/GenBank/DDBJ whole genome shotgun (WGS) entry which is preliminary data.</text>
</comment>